<evidence type="ECO:0000256" key="2">
    <source>
        <dbReference type="SAM" id="MobiDB-lite"/>
    </source>
</evidence>
<comment type="caution">
    <text evidence="4">The sequence shown here is derived from an EMBL/GenBank/DDBJ whole genome shotgun (WGS) entry which is preliminary data.</text>
</comment>
<feature type="transmembrane region" description="Helical" evidence="3">
    <location>
        <begin position="54"/>
        <end position="73"/>
    </location>
</feature>
<reference evidence="5" key="1">
    <citation type="journal article" date="2019" name="Int. J. Syst. Evol. Microbiol.">
        <title>The Global Catalogue of Microorganisms (GCM) 10K type strain sequencing project: providing services to taxonomists for standard genome sequencing and annotation.</title>
        <authorList>
            <consortium name="The Broad Institute Genomics Platform"/>
            <consortium name="The Broad Institute Genome Sequencing Center for Infectious Disease"/>
            <person name="Wu L."/>
            <person name="Ma J."/>
        </authorList>
    </citation>
    <scope>NUCLEOTIDE SEQUENCE [LARGE SCALE GENOMIC DNA]</scope>
    <source>
        <strain evidence="5">JCM 15614</strain>
    </source>
</reference>
<evidence type="ECO:0000313" key="5">
    <source>
        <dbReference type="Proteomes" id="UP001499924"/>
    </source>
</evidence>
<keyword evidence="3" id="KW-0812">Transmembrane</keyword>
<dbReference type="Gene3D" id="2.60.40.1240">
    <property type="match status" value="1"/>
</dbReference>
<keyword evidence="3" id="KW-1133">Transmembrane helix</keyword>
<name>A0ABP6PJ04_9ACTN</name>
<dbReference type="Proteomes" id="UP001499924">
    <property type="component" value="Unassembled WGS sequence"/>
</dbReference>
<keyword evidence="5" id="KW-1185">Reference proteome</keyword>
<dbReference type="EMBL" id="BAAAVV010000012">
    <property type="protein sequence ID" value="GAA3180248.1"/>
    <property type="molecule type" value="Genomic_DNA"/>
</dbReference>
<organism evidence="4 5">
    <name type="scientific">Blastococcus jejuensis</name>
    <dbReference type="NCBI Taxonomy" id="351224"/>
    <lineage>
        <taxon>Bacteria</taxon>
        <taxon>Bacillati</taxon>
        <taxon>Actinomycetota</taxon>
        <taxon>Actinomycetes</taxon>
        <taxon>Geodermatophilales</taxon>
        <taxon>Geodermatophilaceae</taxon>
        <taxon>Blastococcus</taxon>
    </lineage>
</organism>
<proteinExistence type="predicted"/>
<evidence type="ECO:0000256" key="1">
    <source>
        <dbReference type="ARBA" id="ARBA00022729"/>
    </source>
</evidence>
<feature type="transmembrane region" description="Helical" evidence="3">
    <location>
        <begin position="85"/>
        <end position="106"/>
    </location>
</feature>
<accession>A0ABP6PJ04</accession>
<gene>
    <name evidence="4" type="ORF">GCM10010531_37940</name>
</gene>
<dbReference type="RefSeq" id="WP_344690609.1">
    <property type="nucleotide sequence ID" value="NZ_BAAAVV010000012.1"/>
</dbReference>
<sequence>MSHPQQTQYQQYEPPHYNPPAGAPPKKGAGLAIASMVLGIIALLLSWVPIINNLAAVLAVVGLGLGIPALILARRGTHNGTGLAITGLVTSVLALVLVIVTQLFFLKVIDEVDNAIDRSTSTAEAPVAPADAPVDGATAPAADVVPLGVPVPVGDYQVTVDLVELDANASVAAANDFNEPPTGQYVITQLTVTYVGAEEGMPGWDLTAIFHGTDNRQYSDADCSAVLPDDAMDAPTLNSGGSDTFQFCMDVPPAAIEGGQLSVEPTISFDDEARVYFAIS</sequence>
<evidence type="ECO:0008006" key="6">
    <source>
        <dbReference type="Google" id="ProtNLM"/>
    </source>
</evidence>
<protein>
    <recommendedName>
        <fullName evidence="6">DUF4190 domain-containing protein</fullName>
    </recommendedName>
</protein>
<feature type="transmembrane region" description="Helical" evidence="3">
    <location>
        <begin position="29"/>
        <end position="48"/>
    </location>
</feature>
<feature type="region of interest" description="Disordered" evidence="2">
    <location>
        <begin position="1"/>
        <end position="23"/>
    </location>
</feature>
<feature type="compositionally biased region" description="Low complexity" evidence="2">
    <location>
        <begin position="1"/>
        <end position="15"/>
    </location>
</feature>
<keyword evidence="1" id="KW-0732">Signal</keyword>
<dbReference type="InterPro" id="IPR029050">
    <property type="entry name" value="Immunoprotect_excell_Ig-like"/>
</dbReference>
<keyword evidence="3" id="KW-0472">Membrane</keyword>
<evidence type="ECO:0000256" key="3">
    <source>
        <dbReference type="SAM" id="Phobius"/>
    </source>
</evidence>
<evidence type="ECO:0000313" key="4">
    <source>
        <dbReference type="EMBL" id="GAA3180248.1"/>
    </source>
</evidence>